<organism evidence="2 3">
    <name type="scientific">Theobroma cacao</name>
    <name type="common">Cacao</name>
    <name type="synonym">Cocoa</name>
    <dbReference type="NCBI Taxonomy" id="3641"/>
    <lineage>
        <taxon>Eukaryota</taxon>
        <taxon>Viridiplantae</taxon>
        <taxon>Streptophyta</taxon>
        <taxon>Embryophyta</taxon>
        <taxon>Tracheophyta</taxon>
        <taxon>Spermatophyta</taxon>
        <taxon>Magnoliopsida</taxon>
        <taxon>eudicotyledons</taxon>
        <taxon>Gunneridae</taxon>
        <taxon>Pentapetalae</taxon>
        <taxon>rosids</taxon>
        <taxon>malvids</taxon>
        <taxon>Malvales</taxon>
        <taxon>Malvaceae</taxon>
        <taxon>Byttnerioideae</taxon>
        <taxon>Theobroma</taxon>
    </lineage>
</organism>
<dbReference type="EMBL" id="CM001879">
    <property type="protein sequence ID" value="EOX93415.1"/>
    <property type="molecule type" value="Genomic_DNA"/>
</dbReference>
<name>A0A061DL29_THECC</name>
<dbReference type="Pfam" id="PF13456">
    <property type="entry name" value="RVT_3"/>
    <property type="match status" value="1"/>
</dbReference>
<dbReference type="SUPFAM" id="SSF53098">
    <property type="entry name" value="Ribonuclease H-like"/>
    <property type="match status" value="1"/>
</dbReference>
<gene>
    <name evidence="2" type="ORF">TCM_002285</name>
</gene>
<dbReference type="InterPro" id="IPR012337">
    <property type="entry name" value="RNaseH-like_sf"/>
</dbReference>
<sequence length="76" mass="8760">MVSKSLVEFDSKVAVSWVLSPLERPFKCWRNFQQIDLLCDAIESVMFSHVFSEANQCADHLAKQGVNRNELFVAWL</sequence>
<protein>
    <recommendedName>
        <fullName evidence="1">RNase H type-1 domain-containing protein</fullName>
    </recommendedName>
</protein>
<dbReference type="Proteomes" id="UP000026915">
    <property type="component" value="Chromosome 1"/>
</dbReference>
<dbReference type="Gene3D" id="3.30.420.10">
    <property type="entry name" value="Ribonuclease H-like superfamily/Ribonuclease H"/>
    <property type="match status" value="1"/>
</dbReference>
<evidence type="ECO:0000259" key="1">
    <source>
        <dbReference type="Pfam" id="PF13456"/>
    </source>
</evidence>
<evidence type="ECO:0000313" key="3">
    <source>
        <dbReference type="Proteomes" id="UP000026915"/>
    </source>
</evidence>
<reference evidence="2 3" key="1">
    <citation type="journal article" date="2013" name="Genome Biol.">
        <title>The genome sequence of the most widely cultivated cacao type and its use to identify candidate genes regulating pod color.</title>
        <authorList>
            <person name="Motamayor J.C."/>
            <person name="Mockaitis K."/>
            <person name="Schmutz J."/>
            <person name="Haiminen N."/>
            <person name="Iii D.L."/>
            <person name="Cornejo O."/>
            <person name="Findley S.D."/>
            <person name="Zheng P."/>
            <person name="Utro F."/>
            <person name="Royaert S."/>
            <person name="Saski C."/>
            <person name="Jenkins J."/>
            <person name="Podicheti R."/>
            <person name="Zhao M."/>
            <person name="Scheffler B.E."/>
            <person name="Stack J.C."/>
            <person name="Feltus F.A."/>
            <person name="Mustiga G.M."/>
            <person name="Amores F."/>
            <person name="Phillips W."/>
            <person name="Marelli J.P."/>
            <person name="May G.D."/>
            <person name="Shapiro H."/>
            <person name="Ma J."/>
            <person name="Bustamante C.D."/>
            <person name="Schnell R.J."/>
            <person name="Main D."/>
            <person name="Gilbert D."/>
            <person name="Parida L."/>
            <person name="Kuhn D.N."/>
        </authorList>
    </citation>
    <scope>NUCLEOTIDE SEQUENCE [LARGE SCALE GENOMIC DNA]</scope>
    <source>
        <strain evidence="3">cv. Matina 1-6</strain>
    </source>
</reference>
<dbReference type="Gramene" id="EOX93415">
    <property type="protein sequence ID" value="EOX93415"/>
    <property type="gene ID" value="TCM_002285"/>
</dbReference>
<proteinExistence type="predicted"/>
<dbReference type="InterPro" id="IPR002156">
    <property type="entry name" value="RNaseH_domain"/>
</dbReference>
<feature type="domain" description="RNase H type-1" evidence="1">
    <location>
        <begin position="3"/>
        <end position="64"/>
    </location>
</feature>
<evidence type="ECO:0000313" key="2">
    <source>
        <dbReference type="EMBL" id="EOX93415.1"/>
    </source>
</evidence>
<dbReference type="OMA" id="QTEINVH"/>
<dbReference type="InterPro" id="IPR036397">
    <property type="entry name" value="RNaseH_sf"/>
</dbReference>
<keyword evidence="3" id="KW-1185">Reference proteome</keyword>
<accession>A0A061DL29</accession>
<dbReference type="InParanoid" id="A0A061DL29"/>
<dbReference type="GO" id="GO:0003676">
    <property type="term" value="F:nucleic acid binding"/>
    <property type="evidence" value="ECO:0007669"/>
    <property type="project" value="InterPro"/>
</dbReference>
<dbReference type="AlphaFoldDB" id="A0A061DL29"/>
<dbReference type="GO" id="GO:0004523">
    <property type="term" value="F:RNA-DNA hybrid ribonuclease activity"/>
    <property type="evidence" value="ECO:0007669"/>
    <property type="project" value="InterPro"/>
</dbReference>
<dbReference type="HOGENOM" id="CLU_2659455_0_0_1"/>